<name>A0A2N9L331_9BACT</name>
<evidence type="ECO:0008006" key="4">
    <source>
        <dbReference type="Google" id="ProtNLM"/>
    </source>
</evidence>
<dbReference type="PANTHER" id="PTHR30289">
    <property type="entry name" value="UNCHARACTERIZED PROTEIN YBCL-RELATED"/>
    <property type="match status" value="1"/>
</dbReference>
<reference evidence="3" key="1">
    <citation type="submission" date="2018-02" db="EMBL/GenBank/DDBJ databases">
        <authorList>
            <person name="Hausmann B."/>
        </authorList>
    </citation>
    <scope>NUCLEOTIDE SEQUENCE [LARGE SCALE GENOMIC DNA]</scope>
    <source>
        <strain evidence="3">Peat soil MAG SbA5</strain>
    </source>
</reference>
<evidence type="ECO:0000256" key="1">
    <source>
        <dbReference type="SAM" id="MobiDB-lite"/>
    </source>
</evidence>
<dbReference type="Pfam" id="PF01161">
    <property type="entry name" value="PBP"/>
    <property type="match status" value="1"/>
</dbReference>
<dbReference type="SUPFAM" id="SSF49777">
    <property type="entry name" value="PEBP-like"/>
    <property type="match status" value="1"/>
</dbReference>
<dbReference type="Gene3D" id="3.90.280.10">
    <property type="entry name" value="PEBP-like"/>
    <property type="match status" value="1"/>
</dbReference>
<dbReference type="AlphaFoldDB" id="A0A2N9L331"/>
<dbReference type="PANTHER" id="PTHR30289:SF1">
    <property type="entry name" value="PEBP (PHOSPHATIDYLETHANOLAMINE-BINDING PROTEIN) FAMILY PROTEIN"/>
    <property type="match status" value="1"/>
</dbReference>
<feature type="region of interest" description="Disordered" evidence="1">
    <location>
        <begin position="40"/>
        <end position="59"/>
    </location>
</feature>
<dbReference type="EMBL" id="OKRB01000012">
    <property type="protein sequence ID" value="SPE17639.1"/>
    <property type="molecule type" value="Genomic_DNA"/>
</dbReference>
<dbReference type="OrthoDB" id="9797506at2"/>
<dbReference type="InterPro" id="IPR008914">
    <property type="entry name" value="PEBP"/>
</dbReference>
<accession>A0A2N9L331</accession>
<dbReference type="CDD" id="cd00865">
    <property type="entry name" value="PEBP_bact_arch"/>
    <property type="match status" value="1"/>
</dbReference>
<proteinExistence type="predicted"/>
<dbReference type="InterPro" id="IPR036610">
    <property type="entry name" value="PEBP-like_sf"/>
</dbReference>
<dbReference type="NCBIfam" id="TIGR00481">
    <property type="entry name" value="YbhB/YbcL family Raf kinase inhibitor-like protein"/>
    <property type="match status" value="1"/>
</dbReference>
<organism evidence="2 3">
    <name type="scientific">Candidatus Sulfuritelmatomonas gaucii</name>
    <dbReference type="NCBI Taxonomy" id="2043161"/>
    <lineage>
        <taxon>Bacteria</taxon>
        <taxon>Pseudomonadati</taxon>
        <taxon>Acidobacteriota</taxon>
        <taxon>Terriglobia</taxon>
        <taxon>Terriglobales</taxon>
        <taxon>Acidobacteriaceae</taxon>
        <taxon>Candidatus Sulfuritelmatomonas</taxon>
    </lineage>
</organism>
<dbReference type="Proteomes" id="UP000239735">
    <property type="component" value="Unassembled WGS sequence"/>
</dbReference>
<evidence type="ECO:0000313" key="3">
    <source>
        <dbReference type="Proteomes" id="UP000239735"/>
    </source>
</evidence>
<dbReference type="InterPro" id="IPR005247">
    <property type="entry name" value="YbhB_YbcL/LppC-like"/>
</dbReference>
<evidence type="ECO:0000313" key="2">
    <source>
        <dbReference type="EMBL" id="SPE17639.1"/>
    </source>
</evidence>
<gene>
    <name evidence="2" type="ORF">SBA5_1090004</name>
</gene>
<protein>
    <recommendedName>
        <fullName evidence="4">YbhB/YbcL family Raf kinase inhibitor-like protein</fullName>
    </recommendedName>
</protein>
<sequence>MNPDPTRIKPNRSARFTVALGIALLSLLVLLALSLRQPRLSTSAQGRPGDPLAVRSSSFSDGGAIPQRYTCDGAGISPNLQWSTAPGGTKSFALVMNDPDAPIDFTHWLAYNIPSSAHELAEGASTGGAMPDGSSEGTNSFGRTEYGGPCPPAGRPHRYVFHLFALDSRLDLPAEVERSRLESAMKTHILGSGEIVGRYGR</sequence>